<comment type="caution">
    <text evidence="1">The sequence shown here is derived from an EMBL/GenBank/DDBJ whole genome shotgun (WGS) entry which is preliminary data.</text>
</comment>
<proteinExistence type="predicted"/>
<protein>
    <recommendedName>
        <fullName evidence="3">Transposase</fullName>
    </recommendedName>
</protein>
<evidence type="ECO:0000313" key="2">
    <source>
        <dbReference type="Proteomes" id="UP000248857"/>
    </source>
</evidence>
<accession>A0A2W1J8U3</accession>
<dbReference type="AlphaFoldDB" id="A0A2W1J8U3"/>
<dbReference type="InterPro" id="IPR009057">
    <property type="entry name" value="Homeodomain-like_sf"/>
</dbReference>
<sequence>MAKRYIVALSDAEQQHLHTFITTGRRGARQINHARILLKADVNQASGGCCDREIHDAIGVSVRTIERVRQRFVEEGLDAAINQRSGSGRKRKMQGEQEAHLIALRCSEPPVGHARWTLRLLADQMVELGYIDHLSYETVRGTLKKMHCNLGERLVG</sequence>
<evidence type="ECO:0008006" key="3">
    <source>
        <dbReference type="Google" id="ProtNLM"/>
    </source>
</evidence>
<dbReference type="Proteomes" id="UP000248857">
    <property type="component" value="Unassembled WGS sequence"/>
</dbReference>
<organism evidence="1 2">
    <name type="scientific">Acaryochloris thomasi RCC1774</name>
    <dbReference type="NCBI Taxonomy" id="1764569"/>
    <lineage>
        <taxon>Bacteria</taxon>
        <taxon>Bacillati</taxon>
        <taxon>Cyanobacteriota</taxon>
        <taxon>Cyanophyceae</taxon>
        <taxon>Acaryochloridales</taxon>
        <taxon>Acaryochloridaceae</taxon>
        <taxon>Acaryochloris</taxon>
        <taxon>Acaryochloris thomasi</taxon>
    </lineage>
</organism>
<name>A0A2W1J8U3_9CYAN</name>
<gene>
    <name evidence="1" type="ORF">C1752_10975</name>
</gene>
<dbReference type="SUPFAM" id="SSF46689">
    <property type="entry name" value="Homeodomain-like"/>
    <property type="match status" value="1"/>
</dbReference>
<keyword evidence="2" id="KW-1185">Reference proteome</keyword>
<evidence type="ECO:0000313" key="1">
    <source>
        <dbReference type="EMBL" id="PZD70546.1"/>
    </source>
</evidence>
<dbReference type="Pfam" id="PF13565">
    <property type="entry name" value="HTH_32"/>
    <property type="match status" value="1"/>
</dbReference>
<dbReference type="EMBL" id="PQWO01000034">
    <property type="protein sequence ID" value="PZD70546.1"/>
    <property type="molecule type" value="Genomic_DNA"/>
</dbReference>
<reference evidence="1 2" key="1">
    <citation type="journal article" date="2018" name="Sci. Rep.">
        <title>A novel species of the marine cyanobacterium Acaryochloris with a unique pigment content and lifestyle.</title>
        <authorList>
            <person name="Partensky F."/>
            <person name="Six C."/>
            <person name="Ratin M."/>
            <person name="Garczarek L."/>
            <person name="Vaulot D."/>
            <person name="Probert I."/>
            <person name="Calteau A."/>
            <person name="Gourvil P."/>
            <person name="Marie D."/>
            <person name="Grebert T."/>
            <person name="Bouchier C."/>
            <person name="Le Panse S."/>
            <person name="Gachenot M."/>
            <person name="Rodriguez F."/>
            <person name="Garrido J.L."/>
        </authorList>
    </citation>
    <scope>NUCLEOTIDE SEQUENCE [LARGE SCALE GENOMIC DNA]</scope>
    <source>
        <strain evidence="1 2">RCC1774</strain>
    </source>
</reference>